<feature type="binding site" evidence="9">
    <location>
        <position position="212"/>
    </location>
    <ligand>
        <name>substrate</name>
    </ligand>
</feature>
<dbReference type="UniPathway" id="UPA00070">
    <property type="reaction ID" value="UER00120"/>
</dbReference>
<organism evidence="11 12">
    <name type="scientific">Fermentimicrarchaeum limneticum</name>
    <dbReference type="NCBI Taxonomy" id="2795018"/>
    <lineage>
        <taxon>Archaea</taxon>
        <taxon>Candidatus Micrarchaeota</taxon>
        <taxon>Candidatus Fermentimicrarchaeales</taxon>
        <taxon>Candidatus Fermentimicrarchaeaceae</taxon>
        <taxon>Candidatus Fermentimicrarchaeum</taxon>
    </lineage>
</organism>
<dbReference type="SUPFAM" id="SSF51366">
    <property type="entry name" value="Ribulose-phoshate binding barrel"/>
    <property type="match status" value="1"/>
</dbReference>
<keyword evidence="5" id="KW-0665">Pyrimidine biosynthesis</keyword>
<feature type="active site" description="For OMPdecase activity" evidence="8">
    <location>
        <position position="84"/>
    </location>
</feature>
<dbReference type="GO" id="GO:0004590">
    <property type="term" value="F:orotidine-5'-phosphate decarboxylase activity"/>
    <property type="evidence" value="ECO:0007669"/>
    <property type="project" value="UniProtKB-EC"/>
</dbReference>
<evidence type="ECO:0000256" key="2">
    <source>
        <dbReference type="ARBA" id="ARBA00012321"/>
    </source>
</evidence>
<keyword evidence="6" id="KW-0456">Lyase</keyword>
<dbReference type="NCBIfam" id="TIGR01740">
    <property type="entry name" value="pyrF"/>
    <property type="match status" value="1"/>
</dbReference>
<evidence type="ECO:0000256" key="3">
    <source>
        <dbReference type="ARBA" id="ARBA00021923"/>
    </source>
</evidence>
<evidence type="ECO:0000259" key="10">
    <source>
        <dbReference type="SMART" id="SM00934"/>
    </source>
</evidence>
<accession>A0A7D5XLR1</accession>
<comment type="pathway">
    <text evidence="1">Pyrimidine metabolism; UMP biosynthesis via de novo pathway; UMP from orotate: step 2/2.</text>
</comment>
<proteinExistence type="predicted"/>
<dbReference type="Proteomes" id="UP000510821">
    <property type="component" value="Chromosome"/>
</dbReference>
<sequence>MQAEFRRAFIENARRRGSNLILALDTTDWNKAQRVLAEAADNITAVKVHPEHADIWGFSHESAILTLKRLGNGVPVILDAKIADIDKNNAMKTEYYLTKGYDAIISHGFQGEKAVEAVLASANKLKKGVFLLAAMSSPGHMFKKEVVEEIAAIANKLDVAGVIAPGNQYDLLSSIRKLVGENILILSPGIGAQGGDAEKAFKAGANFAIVGRSIVDSANPAEESLKLKNVLGGNMPLC</sequence>
<dbReference type="GO" id="GO:0006207">
    <property type="term" value="P:'de novo' pyrimidine nucleobase biosynthetic process"/>
    <property type="evidence" value="ECO:0007669"/>
    <property type="project" value="InterPro"/>
</dbReference>
<dbReference type="PANTHER" id="PTHR32119:SF2">
    <property type="entry name" value="OROTIDINE 5'-PHOSPHATE DECARBOXYLASE"/>
    <property type="match status" value="1"/>
</dbReference>
<dbReference type="Gene3D" id="3.20.20.70">
    <property type="entry name" value="Aldolase class I"/>
    <property type="match status" value="1"/>
</dbReference>
<evidence type="ECO:0000256" key="6">
    <source>
        <dbReference type="ARBA" id="ARBA00023239"/>
    </source>
</evidence>
<feature type="active site" description="For OMPdecase activity" evidence="8">
    <location>
        <position position="81"/>
    </location>
</feature>
<evidence type="ECO:0000256" key="7">
    <source>
        <dbReference type="ARBA" id="ARBA00033428"/>
    </source>
</evidence>
<feature type="active site" description="For OMPdecase activity" evidence="8">
    <location>
        <position position="79"/>
    </location>
</feature>
<feature type="binding site" evidence="9">
    <location>
        <position position="25"/>
    </location>
    <ligand>
        <name>substrate</name>
    </ligand>
</feature>
<evidence type="ECO:0000313" key="12">
    <source>
        <dbReference type="Proteomes" id="UP000510821"/>
    </source>
</evidence>
<evidence type="ECO:0000313" key="11">
    <source>
        <dbReference type="EMBL" id="QLJ52888.1"/>
    </source>
</evidence>
<dbReference type="EC" id="4.1.1.23" evidence="2"/>
<dbReference type="AlphaFoldDB" id="A0A7D5XLR1"/>
<evidence type="ECO:0000256" key="5">
    <source>
        <dbReference type="ARBA" id="ARBA00022975"/>
    </source>
</evidence>
<dbReference type="SMART" id="SM00934">
    <property type="entry name" value="OMPdecase"/>
    <property type="match status" value="1"/>
</dbReference>
<name>A0A7D5XLR1_FERL1</name>
<dbReference type="InterPro" id="IPR013785">
    <property type="entry name" value="Aldolase_TIM"/>
</dbReference>
<feature type="binding site" evidence="9">
    <location>
        <position position="211"/>
    </location>
    <ligand>
        <name>substrate</name>
    </ligand>
</feature>
<evidence type="ECO:0000256" key="1">
    <source>
        <dbReference type="ARBA" id="ARBA00004861"/>
    </source>
</evidence>
<dbReference type="GO" id="GO:0044205">
    <property type="term" value="P:'de novo' UMP biosynthetic process"/>
    <property type="evidence" value="ECO:0007669"/>
    <property type="project" value="UniProtKB-UniPathway"/>
</dbReference>
<reference evidence="12" key="1">
    <citation type="submission" date="2020-07" db="EMBL/GenBank/DDBJ databases">
        <title>Metabolic diversity and evolutionary history of the archaeal phylum ###Micrarchaeota### uncovered from a freshwater lake metagenome.</title>
        <authorList>
            <person name="Kadnikov V.V."/>
            <person name="Savvichev A.S."/>
            <person name="Mardanov A.V."/>
            <person name="Beletsky A.V."/>
            <person name="Chupakov A.V."/>
            <person name="Kokryatskaya N.M."/>
            <person name="Pimenov N.V."/>
            <person name="Ravin N.V."/>
        </authorList>
    </citation>
    <scope>NUCLEOTIDE SEQUENCE [LARGE SCALE GENOMIC DNA]</scope>
</reference>
<gene>
    <name evidence="11" type="ORF">Sv326_0713</name>
</gene>
<evidence type="ECO:0000256" key="9">
    <source>
        <dbReference type="PIRSR" id="PIRSR614732-2"/>
    </source>
</evidence>
<dbReference type="CDD" id="cd04725">
    <property type="entry name" value="OMP_decarboxylase_like"/>
    <property type="match status" value="1"/>
</dbReference>
<dbReference type="Pfam" id="PF00215">
    <property type="entry name" value="OMPdecase"/>
    <property type="match status" value="1"/>
</dbReference>
<feature type="domain" description="Orotidine 5'-phosphate decarboxylase" evidence="10">
    <location>
        <begin position="19"/>
        <end position="227"/>
    </location>
</feature>
<feature type="binding site" evidence="9">
    <location>
        <position position="47"/>
    </location>
    <ligand>
        <name>substrate</name>
    </ligand>
</feature>
<evidence type="ECO:0000256" key="4">
    <source>
        <dbReference type="ARBA" id="ARBA00022793"/>
    </source>
</evidence>
<dbReference type="GO" id="GO:0005829">
    <property type="term" value="C:cytosol"/>
    <property type="evidence" value="ECO:0007669"/>
    <property type="project" value="TreeGrafter"/>
</dbReference>
<dbReference type="PANTHER" id="PTHR32119">
    <property type="entry name" value="OROTIDINE 5'-PHOSPHATE DECARBOXYLASE"/>
    <property type="match status" value="1"/>
</dbReference>
<dbReference type="EMBL" id="CP058998">
    <property type="protein sequence ID" value="QLJ52888.1"/>
    <property type="molecule type" value="Genomic_DNA"/>
</dbReference>
<evidence type="ECO:0000256" key="8">
    <source>
        <dbReference type="PIRSR" id="PIRSR614732-1"/>
    </source>
</evidence>
<dbReference type="KEGG" id="flt:Sv326_0713"/>
<dbReference type="InterPro" id="IPR011060">
    <property type="entry name" value="RibuloseP-bd_barrel"/>
</dbReference>
<dbReference type="InterPro" id="IPR014732">
    <property type="entry name" value="OMPdecase"/>
</dbReference>
<keyword evidence="4" id="KW-0210">Decarboxylase</keyword>
<feature type="binding site" evidence="9">
    <location>
        <position position="136"/>
    </location>
    <ligand>
        <name>substrate</name>
    </ligand>
</feature>
<protein>
    <recommendedName>
        <fullName evidence="3">Orotidine 5'-phosphate decarboxylase</fullName>
        <ecNumber evidence="2">4.1.1.23</ecNumber>
    </recommendedName>
    <alternativeName>
        <fullName evidence="7">OMP decarboxylase</fullName>
    </alternativeName>
</protein>
<dbReference type="InterPro" id="IPR001754">
    <property type="entry name" value="OMPdeCOase_dom"/>
</dbReference>